<feature type="compositionally biased region" description="Low complexity" evidence="1">
    <location>
        <begin position="1"/>
        <end position="22"/>
    </location>
</feature>
<dbReference type="Proteomes" id="UP000242287">
    <property type="component" value="Unassembled WGS sequence"/>
</dbReference>
<accession>A0A2A9NQI8</accession>
<evidence type="ECO:0000256" key="1">
    <source>
        <dbReference type="SAM" id="MobiDB-lite"/>
    </source>
</evidence>
<keyword evidence="3" id="KW-1185">Reference proteome</keyword>
<dbReference type="AlphaFoldDB" id="A0A2A9NQI8"/>
<gene>
    <name evidence="2" type="ORF">AMATHDRAFT_58673</name>
</gene>
<name>A0A2A9NQI8_9AGAR</name>
<sequence length="70" mass="7924">MRSNMQSQPQPQPQQSSHTTTQGSRSILGTGIGSFLINSPSRRQPFIALRYIRCHAVKEEKRTAKKKSRV</sequence>
<dbReference type="EMBL" id="KZ301986">
    <property type="protein sequence ID" value="PFH51584.1"/>
    <property type="molecule type" value="Genomic_DNA"/>
</dbReference>
<feature type="non-terminal residue" evidence="2">
    <location>
        <position position="70"/>
    </location>
</feature>
<organism evidence="2 3">
    <name type="scientific">Amanita thiersii Skay4041</name>
    <dbReference type="NCBI Taxonomy" id="703135"/>
    <lineage>
        <taxon>Eukaryota</taxon>
        <taxon>Fungi</taxon>
        <taxon>Dikarya</taxon>
        <taxon>Basidiomycota</taxon>
        <taxon>Agaricomycotina</taxon>
        <taxon>Agaricomycetes</taxon>
        <taxon>Agaricomycetidae</taxon>
        <taxon>Agaricales</taxon>
        <taxon>Pluteineae</taxon>
        <taxon>Amanitaceae</taxon>
        <taxon>Amanita</taxon>
    </lineage>
</organism>
<feature type="region of interest" description="Disordered" evidence="1">
    <location>
        <begin position="1"/>
        <end position="39"/>
    </location>
</feature>
<protein>
    <submittedName>
        <fullName evidence="2">Uncharacterized protein</fullName>
    </submittedName>
</protein>
<evidence type="ECO:0000313" key="3">
    <source>
        <dbReference type="Proteomes" id="UP000242287"/>
    </source>
</evidence>
<reference evidence="2 3" key="1">
    <citation type="submission" date="2014-02" db="EMBL/GenBank/DDBJ databases">
        <title>Transposable element dynamics among asymbiotic and ectomycorrhizal Amanita fungi.</title>
        <authorList>
            <consortium name="DOE Joint Genome Institute"/>
            <person name="Hess J."/>
            <person name="Skrede I."/>
            <person name="Wolfe B."/>
            <person name="LaButti K."/>
            <person name="Ohm R.A."/>
            <person name="Grigoriev I.V."/>
            <person name="Pringle A."/>
        </authorList>
    </citation>
    <scope>NUCLEOTIDE SEQUENCE [LARGE SCALE GENOMIC DNA]</scope>
    <source>
        <strain evidence="2 3">SKay4041</strain>
    </source>
</reference>
<evidence type="ECO:0000313" key="2">
    <source>
        <dbReference type="EMBL" id="PFH51584.1"/>
    </source>
</evidence>
<proteinExistence type="predicted"/>